<dbReference type="AlphaFoldDB" id="A0A437SV81"/>
<feature type="transmembrane region" description="Helical" evidence="2">
    <location>
        <begin position="26"/>
        <end position="50"/>
    </location>
</feature>
<organism evidence="4 5">
    <name type="scientific">Lactobacillus xujianguonis</name>
    <dbReference type="NCBI Taxonomy" id="2495899"/>
    <lineage>
        <taxon>Bacteria</taxon>
        <taxon>Bacillati</taxon>
        <taxon>Bacillota</taxon>
        <taxon>Bacilli</taxon>
        <taxon>Lactobacillales</taxon>
        <taxon>Lactobacillaceae</taxon>
        <taxon>Lactobacillus</taxon>
    </lineage>
</organism>
<dbReference type="Gene3D" id="3.40.630.190">
    <property type="entry name" value="LCP protein"/>
    <property type="match status" value="1"/>
</dbReference>
<sequence>MTEKKTPSQKEVRRIMRSETPRAKKLIWRPIIAGLLLLILLICGVSYAYLRSATNEILVNHSAKDKAKIQKGRPISVLIMGTDVGALGRNDAYVGNTDTMELLTINPTDGSSVITAIPRDTLVKITTKKGSIYEKINAAYALGGPKLAKKTVNELLAVPVNYYALVNMGTLKKVVDAVGGVEVDNSFAFKFDGHQYPKGRQKLNGKEALGYARMRYQDPDNDYGRQRRGQQVFTSAIKKFRDKGNLLAVHQIVMAIKDGVRTDVPLDDLRTLYQNYAPAMNSTQQEQLRGKDAMIDGAAFQIATPQAINEVSKQVRHSMGLEPIKVNNEETKLVKAQTTWNGYNQIEFTLPNGAQYNKWQK</sequence>
<name>A0A437SV81_9LACO</name>
<dbReference type="RefSeq" id="WP_127796265.1">
    <property type="nucleotide sequence ID" value="NZ_ML136880.1"/>
</dbReference>
<dbReference type="NCBIfam" id="TIGR00350">
    <property type="entry name" value="lytR_cpsA_psr"/>
    <property type="match status" value="1"/>
</dbReference>
<feature type="domain" description="Cell envelope-related transcriptional attenuator" evidence="3">
    <location>
        <begin position="96"/>
        <end position="240"/>
    </location>
</feature>
<gene>
    <name evidence="4" type="ORF">EJK17_05385</name>
</gene>
<evidence type="ECO:0000256" key="1">
    <source>
        <dbReference type="ARBA" id="ARBA00006068"/>
    </source>
</evidence>
<protein>
    <submittedName>
        <fullName evidence="4">Transcriptional regulator</fullName>
    </submittedName>
</protein>
<dbReference type="InterPro" id="IPR004474">
    <property type="entry name" value="LytR_CpsA_psr"/>
</dbReference>
<evidence type="ECO:0000313" key="5">
    <source>
        <dbReference type="Proteomes" id="UP000288291"/>
    </source>
</evidence>
<evidence type="ECO:0000256" key="2">
    <source>
        <dbReference type="SAM" id="Phobius"/>
    </source>
</evidence>
<dbReference type="Proteomes" id="UP000288291">
    <property type="component" value="Unassembled WGS sequence"/>
</dbReference>
<keyword evidence="5" id="KW-1185">Reference proteome</keyword>
<dbReference type="Pfam" id="PF03816">
    <property type="entry name" value="LytR_cpsA_psr"/>
    <property type="match status" value="1"/>
</dbReference>
<comment type="caution">
    <text evidence="4">The sequence shown here is derived from an EMBL/GenBank/DDBJ whole genome shotgun (WGS) entry which is preliminary data.</text>
</comment>
<dbReference type="EMBL" id="RXIA01000012">
    <property type="protein sequence ID" value="RVU70828.1"/>
    <property type="molecule type" value="Genomic_DNA"/>
</dbReference>
<dbReference type="PANTHER" id="PTHR33392">
    <property type="entry name" value="POLYISOPRENYL-TEICHOIC ACID--PEPTIDOGLYCAN TEICHOIC ACID TRANSFERASE TAGU"/>
    <property type="match status" value="1"/>
</dbReference>
<keyword evidence="2" id="KW-0812">Transmembrane</keyword>
<dbReference type="InterPro" id="IPR050922">
    <property type="entry name" value="LytR/CpsA/Psr_CW_biosynth"/>
</dbReference>
<reference evidence="4 5" key="1">
    <citation type="submission" date="2018-12" db="EMBL/GenBank/DDBJ databases">
        <authorList>
            <person name="Meng J."/>
        </authorList>
    </citation>
    <scope>NUCLEOTIDE SEQUENCE [LARGE SCALE GENOMIC DNA]</scope>
    <source>
        <strain evidence="4 5">HT111-2</strain>
    </source>
</reference>
<keyword evidence="2" id="KW-0472">Membrane</keyword>
<keyword evidence="2" id="KW-1133">Transmembrane helix</keyword>
<proteinExistence type="inferred from homology"/>
<dbReference type="PANTHER" id="PTHR33392:SF6">
    <property type="entry name" value="POLYISOPRENYL-TEICHOIC ACID--PEPTIDOGLYCAN TEICHOIC ACID TRANSFERASE TAGU"/>
    <property type="match status" value="1"/>
</dbReference>
<comment type="similarity">
    <text evidence="1">Belongs to the LytR/CpsA/Psr (LCP) family.</text>
</comment>
<evidence type="ECO:0000313" key="4">
    <source>
        <dbReference type="EMBL" id="RVU70828.1"/>
    </source>
</evidence>
<accession>A0A437SV81</accession>
<evidence type="ECO:0000259" key="3">
    <source>
        <dbReference type="Pfam" id="PF03816"/>
    </source>
</evidence>